<proteinExistence type="predicted"/>
<evidence type="ECO:0000313" key="2">
    <source>
        <dbReference type="Proteomes" id="UP000198644"/>
    </source>
</evidence>
<dbReference type="InterPro" id="IPR018727">
    <property type="entry name" value="DUF2267"/>
</dbReference>
<dbReference type="EMBL" id="FOYW01000001">
    <property type="protein sequence ID" value="SFR47133.1"/>
    <property type="molecule type" value="Genomic_DNA"/>
</dbReference>
<dbReference type="STRING" id="650891.SAMN05216203_0595"/>
<dbReference type="AlphaFoldDB" id="A0A1I6GY11"/>
<accession>A0A1I6GY11</accession>
<gene>
    <name evidence="1" type="ORF">SAMN05216203_0595</name>
</gene>
<dbReference type="Proteomes" id="UP000198644">
    <property type="component" value="Unassembled WGS sequence"/>
</dbReference>
<dbReference type="OrthoDB" id="20942at2"/>
<dbReference type="RefSeq" id="WP_092008799.1">
    <property type="nucleotide sequence ID" value="NZ_FOYW01000001.1"/>
</dbReference>
<keyword evidence="2" id="KW-1185">Reference proteome</keyword>
<reference evidence="1 2" key="1">
    <citation type="submission" date="2016-10" db="EMBL/GenBank/DDBJ databases">
        <authorList>
            <person name="de Groot N.N."/>
        </authorList>
    </citation>
    <scope>NUCLEOTIDE SEQUENCE [LARGE SCALE GENOMIC DNA]</scope>
    <source>
        <strain evidence="1 2">CGMCC 1.9167</strain>
    </source>
</reference>
<sequence>MQRSIDIIDRNIVIINTWLKDISEEIGDIDEEQAWGRLRAVLLTVRDRIETDEAIHFGAQLPIIVRGLFYEQWKPTETPRKWRHRDEYLEAVNSNIDGPDIDAELTVKAVLKVMDRHLEPGELKKVKEMHSKEVWDLWPE</sequence>
<dbReference type="InterPro" id="IPR038282">
    <property type="entry name" value="DUF2267_sf"/>
</dbReference>
<dbReference type="Gene3D" id="1.10.490.110">
    <property type="entry name" value="Uncharacterized conserved protein DUF2267"/>
    <property type="match status" value="1"/>
</dbReference>
<dbReference type="Pfam" id="PF10025">
    <property type="entry name" value="DUF2267"/>
    <property type="match status" value="1"/>
</dbReference>
<name>A0A1I6GY11_9GAMM</name>
<protein>
    <submittedName>
        <fullName evidence="1">Uncharacterized conserved protein, DUF2267 family</fullName>
    </submittedName>
</protein>
<organism evidence="1 2">
    <name type="scientific">Marinobacter daqiaonensis</name>
    <dbReference type="NCBI Taxonomy" id="650891"/>
    <lineage>
        <taxon>Bacteria</taxon>
        <taxon>Pseudomonadati</taxon>
        <taxon>Pseudomonadota</taxon>
        <taxon>Gammaproteobacteria</taxon>
        <taxon>Pseudomonadales</taxon>
        <taxon>Marinobacteraceae</taxon>
        <taxon>Marinobacter</taxon>
    </lineage>
</organism>
<evidence type="ECO:0000313" key="1">
    <source>
        <dbReference type="EMBL" id="SFR47133.1"/>
    </source>
</evidence>